<organism evidence="1 2">
    <name type="scientific">Holotrichia oblita</name>
    <name type="common">Chafer beetle</name>
    <dbReference type="NCBI Taxonomy" id="644536"/>
    <lineage>
        <taxon>Eukaryota</taxon>
        <taxon>Metazoa</taxon>
        <taxon>Ecdysozoa</taxon>
        <taxon>Arthropoda</taxon>
        <taxon>Hexapoda</taxon>
        <taxon>Insecta</taxon>
        <taxon>Pterygota</taxon>
        <taxon>Neoptera</taxon>
        <taxon>Endopterygota</taxon>
        <taxon>Coleoptera</taxon>
        <taxon>Polyphaga</taxon>
        <taxon>Scarabaeiformia</taxon>
        <taxon>Scarabaeidae</taxon>
        <taxon>Melolonthinae</taxon>
        <taxon>Holotrichia</taxon>
    </lineage>
</organism>
<dbReference type="EMBL" id="CM043017">
    <property type="protein sequence ID" value="KAI4464553.1"/>
    <property type="molecule type" value="Genomic_DNA"/>
</dbReference>
<comment type="caution">
    <text evidence="1">The sequence shown here is derived from an EMBL/GenBank/DDBJ whole genome shotgun (WGS) entry which is preliminary data.</text>
</comment>
<evidence type="ECO:0000313" key="1">
    <source>
        <dbReference type="EMBL" id="KAI4464553.1"/>
    </source>
</evidence>
<protein>
    <submittedName>
        <fullName evidence="1">Kinesin-associated protein</fullName>
    </submittedName>
</protein>
<gene>
    <name evidence="1" type="ORF">MML48_3g00003516</name>
</gene>
<dbReference type="Proteomes" id="UP001056778">
    <property type="component" value="Chromosome 3"/>
</dbReference>
<evidence type="ECO:0000313" key="2">
    <source>
        <dbReference type="Proteomes" id="UP001056778"/>
    </source>
</evidence>
<keyword evidence="2" id="KW-1185">Reference proteome</keyword>
<proteinExistence type="predicted"/>
<sequence length="813" mass="92960">MDPEDAKFMRTDRRPGTLDVHPTLNALVLNYELEVQILGNNENVLFGEKTNMKKIIELPMLNTRTDCNALAKEVLAQCDLLHPSRLVEVEQTIYYLKKRKMTHIPKDNDTSKSLSNTDDAANINCLNEYVELLYEGLSDKVKASHLILILARDPENLESLSRNETFLSALARVLREDWKKSIVLSTNLIFIFFCFSTYSSFHHVILHYKIGSLCMDIIDFELRRYDEWKAELDGQKLPADPSAVRRPCPNSASMSEIPRSRIPEPVRPKSGNFSDVNMKNVMDGSVYDDLSNSTESISEKKQLSEAEKVKKYRTLIRKQEQLLRVAFYLLLNIAEDENVEEKMAKKNIVGLLVKTLDREHEELLIIVVSFLKKLSIMQCNKDAMADLNVIEKLPRMLQTNNADLVHLTLKILFNLIHLTLKILFNLSFDGDLRSKMIKIGLLPKLVSLLTDDRHQNIVIKLLYHLSYDEDVKAQFAYTECVSLIADMLLLSAANEVDQIMVALCINLATNSTNAQQMADSSRLQSLMTRAFSYQDSLLMKMIHNISEHDPIRASFIEFVGDLAKAATESKKEEFVLECVGVLSNLHLPDLDWAEIFKHFDMVDWIRNILTSNNKEPDLILEVIVLLGTAVHDEGCAALLCKSDLPVILIDLLKAHQEDDEIVLQIVYIFMIILSHNNTISYIINSTEAPAYLIDLLQDNNKAIRHICNTCLNVIAENDNTWGDRIRIERFRNHNAQWLQMVDSHQLDPEEEDDDDNELPPYLNTEYLSTAVVPPLEDLTSGQDSDIISAKELDYDYFDRSDGNILQDFEMESM</sequence>
<reference evidence="1" key="1">
    <citation type="submission" date="2022-04" db="EMBL/GenBank/DDBJ databases">
        <title>Chromosome-scale genome assembly of Holotrichia oblita Faldermann.</title>
        <authorList>
            <person name="Rongchong L."/>
        </authorList>
    </citation>
    <scope>NUCLEOTIDE SEQUENCE</scope>
    <source>
        <strain evidence="1">81SQS9</strain>
    </source>
</reference>
<name>A0ACB9TCP8_HOLOL</name>
<accession>A0ACB9TCP8</accession>